<dbReference type="SMART" id="SM00192">
    <property type="entry name" value="LDLa"/>
    <property type="match status" value="2"/>
</dbReference>
<feature type="domain" description="MAM" evidence="9">
    <location>
        <begin position="628"/>
        <end position="732"/>
    </location>
</feature>
<feature type="disulfide bond" evidence="5">
    <location>
        <begin position="43"/>
        <end position="58"/>
    </location>
</feature>
<dbReference type="SUPFAM" id="SSF57424">
    <property type="entry name" value="LDL receptor-like module"/>
    <property type="match status" value="2"/>
</dbReference>
<dbReference type="InterPro" id="IPR036055">
    <property type="entry name" value="LDL_receptor-like_sf"/>
</dbReference>
<dbReference type="Pfam" id="PF00057">
    <property type="entry name" value="Ldl_recept_a"/>
    <property type="match status" value="2"/>
</dbReference>
<feature type="signal peptide" evidence="8">
    <location>
        <begin position="1"/>
        <end position="15"/>
    </location>
</feature>
<dbReference type="InterPro" id="IPR043504">
    <property type="entry name" value="Peptidase_S1_PA_chymotrypsin"/>
</dbReference>
<dbReference type="InterPro" id="IPR009003">
    <property type="entry name" value="Peptidase_S1_PA"/>
</dbReference>
<dbReference type="InterPro" id="IPR013320">
    <property type="entry name" value="ConA-like_dom_sf"/>
</dbReference>
<dbReference type="SUPFAM" id="SSF49899">
    <property type="entry name" value="Concanavalin A-like lectins/glucanases"/>
    <property type="match status" value="2"/>
</dbReference>
<dbReference type="GO" id="GO:0004252">
    <property type="term" value="F:serine-type endopeptidase activity"/>
    <property type="evidence" value="ECO:0007669"/>
    <property type="project" value="InterPro"/>
</dbReference>
<dbReference type="PROSITE" id="PS50240">
    <property type="entry name" value="TRYPSIN_DOM"/>
    <property type="match status" value="1"/>
</dbReference>
<feature type="disulfide bond" evidence="5">
    <location>
        <begin position="80"/>
        <end position="95"/>
    </location>
</feature>
<accession>A0A2C9JWQ7</accession>
<keyword evidence="4 5" id="KW-1015">Disulfide bond</keyword>
<dbReference type="SUPFAM" id="SSF50494">
    <property type="entry name" value="Trypsin-like serine proteases"/>
    <property type="match status" value="1"/>
</dbReference>
<dbReference type="InterPro" id="IPR018114">
    <property type="entry name" value="TRYPSIN_HIS"/>
</dbReference>
<dbReference type="SMART" id="SM00137">
    <property type="entry name" value="MAM"/>
    <property type="match status" value="1"/>
</dbReference>
<dbReference type="InterPro" id="IPR001190">
    <property type="entry name" value="SRCR"/>
</dbReference>
<feature type="disulfide bond" evidence="5">
    <location>
        <begin position="68"/>
        <end position="86"/>
    </location>
</feature>
<evidence type="ECO:0000259" key="10">
    <source>
        <dbReference type="PROSITE" id="PS50240"/>
    </source>
</evidence>
<dbReference type="STRING" id="6526.A0A2C9JWQ7"/>
<evidence type="ECO:0000313" key="12">
    <source>
        <dbReference type="EnsemblMetazoa" id="BGLB009224-PB"/>
    </source>
</evidence>
<keyword evidence="1 7" id="KW-0645">Protease</keyword>
<evidence type="ECO:0000259" key="11">
    <source>
        <dbReference type="PROSITE" id="PS50287"/>
    </source>
</evidence>
<dbReference type="InterPro" id="IPR001254">
    <property type="entry name" value="Trypsin_dom"/>
</dbReference>
<evidence type="ECO:0000313" key="13">
    <source>
        <dbReference type="Proteomes" id="UP000076420"/>
    </source>
</evidence>
<dbReference type="PROSITE" id="PS50060">
    <property type="entry name" value="MAM_2"/>
    <property type="match status" value="2"/>
</dbReference>
<gene>
    <name evidence="12" type="primary">106071027</name>
</gene>
<feature type="domain" description="MAM" evidence="9">
    <location>
        <begin position="456"/>
        <end position="615"/>
    </location>
</feature>
<dbReference type="SMART" id="SM00020">
    <property type="entry name" value="Tryp_SPc"/>
    <property type="match status" value="1"/>
</dbReference>
<evidence type="ECO:0000256" key="2">
    <source>
        <dbReference type="ARBA" id="ARBA00022801"/>
    </source>
</evidence>
<evidence type="ECO:0000256" key="4">
    <source>
        <dbReference type="ARBA" id="ARBA00023157"/>
    </source>
</evidence>
<dbReference type="FunFam" id="2.40.10.10:FF:000003">
    <property type="entry name" value="Transmembrane serine protease 3"/>
    <property type="match status" value="1"/>
</dbReference>
<reference evidence="12" key="1">
    <citation type="submission" date="2020-05" db="UniProtKB">
        <authorList>
            <consortium name="EnsemblMetazoa"/>
        </authorList>
    </citation>
    <scope>IDENTIFICATION</scope>
    <source>
        <strain evidence="12">BB02</strain>
    </source>
</reference>
<feature type="chain" id="PRO_5011976779" description="Peptidase S1 domain-containing protein" evidence="8">
    <location>
        <begin position="16"/>
        <end position="732"/>
    </location>
</feature>
<evidence type="ECO:0000256" key="3">
    <source>
        <dbReference type="ARBA" id="ARBA00022825"/>
    </source>
</evidence>
<dbReference type="VEuPathDB" id="VectorBase:BGLAX_045257"/>
<evidence type="ECO:0000256" key="8">
    <source>
        <dbReference type="SAM" id="SignalP"/>
    </source>
</evidence>
<sequence>MQSAAGFELLYSLLAANVTLPDCPLGRVHCDSSLECIPEEWVCDTEPDCPLGDDETNCRMCGSDEFTCSDKTCVPNYRLCDGTDQCPHSEDESLCTKINADGLFQVMKSGQWFPVCSTSWSDALDNKALWACADVGQGQVMSLNEVNLPLVSSFIHVTVVVNNVSEVDTASQSALLPYRVVTRVSSLCQDKMSVQLSCEIKECGHRSVHLPQPFVLDAVESSDGQWPWTAAIFSGSFFKCGATLISDHWVVSAGHCIYNMVNSPETTTIRIGHVNIQASNITSVRVSDIINHPDNNYIYDNDIALLRMEHPVALSDLQRPLCLGDYQKDRSPSLVCYVAGWGVLNKSSVASGEGTSLLHHTKLKLWEQTKCQKAYPNQIKPTMLCAGYYSGGMDACKGDSGGPLMCQSRPEQWELVGVVSWGEGCGEVGKPGVYTRVDPYINWIKSVIGDAGKVNASCDFEHPDICGYSSWSGSEFSWSRRSGGVHVPAMPSADTTLKTTAGHYLYAYIPYNTKEKEAVLVSPGITLQAFPSCLQVSVILFQCTRCQLQLQTVNTSGGVSSTLFQISSQTPFWMRFSVDISEPFQKLRFVASSGRQIYGGVGLDDIILEPKICPYMFLRGWNTFGYLGYRARLKSPEITDYVPLCLSFRYRISSPSAGSLQLCKQFVVSGSPYLDCSIWSSRSLGPQPEWGQARVSVGASTVNFSLVFEMVQGQGQGYVDLDDIVRQDGDCV</sequence>
<dbReference type="PROSITE" id="PS00135">
    <property type="entry name" value="TRYPSIN_SER"/>
    <property type="match status" value="1"/>
</dbReference>
<proteinExistence type="predicted"/>
<dbReference type="InterPro" id="IPR000998">
    <property type="entry name" value="MAM_dom"/>
</dbReference>
<dbReference type="KEGG" id="bgt:106071027"/>
<protein>
    <recommendedName>
        <fullName evidence="14">Peptidase S1 domain-containing protein</fullName>
    </recommendedName>
</protein>
<evidence type="ECO:0000256" key="7">
    <source>
        <dbReference type="RuleBase" id="RU363034"/>
    </source>
</evidence>
<dbReference type="EnsemblMetazoa" id="BGLB009224-RB">
    <property type="protein sequence ID" value="BGLB009224-PB"/>
    <property type="gene ID" value="BGLB009224"/>
</dbReference>
<dbReference type="OrthoDB" id="414661at2759"/>
<feature type="domain" description="Peptidase S1" evidence="10">
    <location>
        <begin position="215"/>
        <end position="449"/>
    </location>
</feature>
<dbReference type="PROSITE" id="PS01209">
    <property type="entry name" value="LDLRA_1"/>
    <property type="match status" value="1"/>
</dbReference>
<dbReference type="InterPro" id="IPR001314">
    <property type="entry name" value="Peptidase_S1A"/>
</dbReference>
<keyword evidence="3 7" id="KW-0720">Serine protease</keyword>
<dbReference type="Gene3D" id="4.10.400.10">
    <property type="entry name" value="Low-density Lipoprotein Receptor"/>
    <property type="match status" value="2"/>
</dbReference>
<dbReference type="Pfam" id="PF00089">
    <property type="entry name" value="Trypsin"/>
    <property type="match status" value="1"/>
</dbReference>
<dbReference type="AlphaFoldDB" id="A0A2C9JWQ7"/>
<dbReference type="VEuPathDB" id="VectorBase:BGLB009224"/>
<feature type="disulfide bond" evidence="5">
    <location>
        <begin position="61"/>
        <end position="73"/>
    </location>
</feature>
<dbReference type="CDD" id="cd00112">
    <property type="entry name" value="LDLa"/>
    <property type="match status" value="2"/>
</dbReference>
<keyword evidence="8" id="KW-0732">Signal</keyword>
<dbReference type="CDD" id="cd00190">
    <property type="entry name" value="Tryp_SPc"/>
    <property type="match status" value="1"/>
</dbReference>
<dbReference type="PROSITE" id="PS50287">
    <property type="entry name" value="SRCR_2"/>
    <property type="match status" value="1"/>
</dbReference>
<evidence type="ECO:0000259" key="9">
    <source>
        <dbReference type="PROSITE" id="PS50060"/>
    </source>
</evidence>
<dbReference type="PANTHER" id="PTHR24252">
    <property type="entry name" value="ACROSIN-RELATED"/>
    <property type="match status" value="1"/>
</dbReference>
<dbReference type="GO" id="GO:0006508">
    <property type="term" value="P:proteolysis"/>
    <property type="evidence" value="ECO:0007669"/>
    <property type="project" value="UniProtKB-KW"/>
</dbReference>
<dbReference type="Gene3D" id="2.40.10.10">
    <property type="entry name" value="Trypsin-like serine proteases"/>
    <property type="match status" value="2"/>
</dbReference>
<organism evidence="12 13">
    <name type="scientific">Biomphalaria glabrata</name>
    <name type="common">Bloodfluke planorb</name>
    <name type="synonym">Freshwater snail</name>
    <dbReference type="NCBI Taxonomy" id="6526"/>
    <lineage>
        <taxon>Eukaryota</taxon>
        <taxon>Metazoa</taxon>
        <taxon>Spiralia</taxon>
        <taxon>Lophotrochozoa</taxon>
        <taxon>Mollusca</taxon>
        <taxon>Gastropoda</taxon>
        <taxon>Heterobranchia</taxon>
        <taxon>Euthyneura</taxon>
        <taxon>Panpulmonata</taxon>
        <taxon>Hygrophila</taxon>
        <taxon>Lymnaeoidea</taxon>
        <taxon>Planorbidae</taxon>
        <taxon>Biomphalaria</taxon>
    </lineage>
</organism>
<dbReference type="GO" id="GO:0016020">
    <property type="term" value="C:membrane"/>
    <property type="evidence" value="ECO:0007669"/>
    <property type="project" value="InterPro"/>
</dbReference>
<evidence type="ECO:0000256" key="5">
    <source>
        <dbReference type="PROSITE-ProRule" id="PRU00124"/>
    </source>
</evidence>
<dbReference type="InterPro" id="IPR023415">
    <property type="entry name" value="LDLR_class-A_CS"/>
</dbReference>
<feature type="domain" description="SRCR" evidence="11">
    <location>
        <begin position="77"/>
        <end position="199"/>
    </location>
</feature>
<evidence type="ECO:0000256" key="6">
    <source>
        <dbReference type="PROSITE-ProRule" id="PRU00196"/>
    </source>
</evidence>
<dbReference type="Pfam" id="PF00629">
    <property type="entry name" value="MAM"/>
    <property type="match status" value="2"/>
</dbReference>
<dbReference type="PRINTS" id="PR00722">
    <property type="entry name" value="CHYMOTRYPSIN"/>
</dbReference>
<name>A0A2C9JWQ7_BIOGL</name>
<dbReference type="PANTHER" id="PTHR24252:SF7">
    <property type="entry name" value="HYALIN"/>
    <property type="match status" value="1"/>
</dbReference>
<evidence type="ECO:0000256" key="1">
    <source>
        <dbReference type="ARBA" id="ARBA00022670"/>
    </source>
</evidence>
<dbReference type="Gene3D" id="2.60.120.200">
    <property type="match status" value="2"/>
</dbReference>
<dbReference type="PROSITE" id="PS00134">
    <property type="entry name" value="TRYPSIN_HIS"/>
    <property type="match status" value="1"/>
</dbReference>
<comment type="caution">
    <text evidence="6">Lacks conserved residue(s) required for the propagation of feature annotation.</text>
</comment>
<dbReference type="InterPro" id="IPR033116">
    <property type="entry name" value="TRYPSIN_SER"/>
</dbReference>
<keyword evidence="2 7" id="KW-0378">Hydrolase</keyword>
<dbReference type="Proteomes" id="UP000076420">
    <property type="component" value="Unassembled WGS sequence"/>
</dbReference>
<dbReference type="CDD" id="cd06263">
    <property type="entry name" value="MAM"/>
    <property type="match status" value="1"/>
</dbReference>
<dbReference type="InterPro" id="IPR002172">
    <property type="entry name" value="LDrepeatLR_classA_rpt"/>
</dbReference>
<evidence type="ECO:0008006" key="14">
    <source>
        <dbReference type="Google" id="ProtNLM"/>
    </source>
</evidence>
<dbReference type="PROSITE" id="PS50068">
    <property type="entry name" value="LDLRA_2"/>
    <property type="match status" value="2"/>
</dbReference>